<dbReference type="AlphaFoldDB" id="A0AAE6W1H4"/>
<feature type="signal peptide" evidence="2">
    <location>
        <begin position="1"/>
        <end position="33"/>
    </location>
</feature>
<feature type="chain" id="PRO_5042247568" description="Tetratricopeptide repeat protein" evidence="2">
    <location>
        <begin position="34"/>
        <end position="887"/>
    </location>
</feature>
<dbReference type="SMART" id="SM00028">
    <property type="entry name" value="TPR"/>
    <property type="match status" value="3"/>
</dbReference>
<feature type="region of interest" description="Disordered" evidence="1">
    <location>
        <begin position="866"/>
        <end position="887"/>
    </location>
</feature>
<gene>
    <name evidence="3" type="ORF">DMI76_02915</name>
</gene>
<reference evidence="3" key="1">
    <citation type="submission" date="2018-05" db="EMBL/GenBank/DDBJ databases">
        <title>Complete genome sequnece of Akkermansia muciniphila EB-AMDK-40.</title>
        <authorList>
            <person name="Nam Y.-D."/>
            <person name="Chung W.-H."/>
            <person name="Park Y.S."/>
            <person name="Kang J."/>
        </authorList>
    </citation>
    <scope>NUCLEOTIDE SEQUENCE</scope>
    <source>
        <strain evidence="3">EB-AMDK-40</strain>
    </source>
</reference>
<dbReference type="InterPro" id="IPR019734">
    <property type="entry name" value="TPR_rpt"/>
</dbReference>
<organism evidence="3 4">
    <name type="scientific">Akkermansia massiliensis</name>
    <dbReference type="NCBI Taxonomy" id="2927224"/>
    <lineage>
        <taxon>Bacteria</taxon>
        <taxon>Pseudomonadati</taxon>
        <taxon>Verrucomicrobiota</taxon>
        <taxon>Verrucomicrobiia</taxon>
        <taxon>Verrucomicrobiales</taxon>
        <taxon>Akkermansiaceae</taxon>
        <taxon>Akkermansia</taxon>
    </lineage>
</organism>
<sequence length="887" mass="97271">MMHTFFSPRFSLAVLTSCAAFLLTMGGTPPAAAATPPPEAPLSQDRQALLKNKKYQQGLKALEDRLPLEASKHFQECLNSKNLPESQKAIIRPFLAEALIRARKTEEGLTAWEQLPDSSMKSYWMAAGLFNKGSFTRALEKLSSIPETDPLSLYGFQLKAQLARQLQDRQLLLDALTRLGQAESPAISRTAHVLLADVLVNLGRYAEAAAILEQFKTGMDDGTARDLPMRSYAELVEGKLADKQGNLDQAIKIFAAVMDNKAYPGKIRDLGRLALARAEIVREKNNPEQAEEETRAQPQEEEAPHTAGTAEERLLAFIGGKSESSLLMDAFNILLEEDIFRTNPQALEKLTGWVNARDAGRQPAAMYAMGSLLLAKDDLAGAVKMAEDGLSKYPQSLPVQTLSLNTITTLLDKNRVEDAERLISKYPGTSPGLVFQQGALAFRKGDYPLAQSLFREAARRASEKTAESALFNENLAALNANDAAGAAALVKEAAGSAQLREHILFEQAHYAAKRMNPQAPELLASFVALATDPALKTQARLDQAEVALNLNPPDLETVQAILPPLEKEQLTPEQTMQLARLNILEAESRQEWPSAIQACRQAIALDSEGKQADMLYLKLGELLYKNGDFHEAQLVLQPFPSKYPGSPLQAAALFLAGKAAQQSNTGNTLKAALNIFKTLGAGDTPFAQPARIEEASVLLRMGEADQCIAALENLLSSPLPRYMRLLALSIQADAWVTKEDTHSDTLRKAINLCTEILDTPNLGLAWKFKALTQRAQFYERMNDQKKALDDYASILAHTPSGSSANKRRDWHWFYNAGFASIRLLGQLQDWDGALALAKKLAQTSGPRAREAAAYARRIQLEHFIWQDEPENAAPETGKPETPAQTAS</sequence>
<name>A0AAE6W1H4_9BACT</name>
<keyword evidence="2" id="KW-0732">Signal</keyword>
<dbReference type="EMBL" id="CP029701">
    <property type="protein sequence ID" value="QHV62385.1"/>
    <property type="molecule type" value="Genomic_DNA"/>
</dbReference>
<dbReference type="Proteomes" id="UP000642553">
    <property type="component" value="Chromosome"/>
</dbReference>
<evidence type="ECO:0008006" key="5">
    <source>
        <dbReference type="Google" id="ProtNLM"/>
    </source>
</evidence>
<dbReference type="InterPro" id="IPR011990">
    <property type="entry name" value="TPR-like_helical_dom_sf"/>
</dbReference>
<dbReference type="RefSeq" id="WP_146018209.1">
    <property type="nucleotide sequence ID" value="NZ_CP029701.1"/>
</dbReference>
<dbReference type="SUPFAM" id="SSF48452">
    <property type="entry name" value="TPR-like"/>
    <property type="match status" value="3"/>
</dbReference>
<dbReference type="Pfam" id="PF13174">
    <property type="entry name" value="TPR_6"/>
    <property type="match status" value="1"/>
</dbReference>
<feature type="region of interest" description="Disordered" evidence="1">
    <location>
        <begin position="284"/>
        <end position="308"/>
    </location>
</feature>
<protein>
    <recommendedName>
        <fullName evidence="5">Tetratricopeptide repeat protein</fullName>
    </recommendedName>
</protein>
<evidence type="ECO:0000256" key="2">
    <source>
        <dbReference type="SAM" id="SignalP"/>
    </source>
</evidence>
<evidence type="ECO:0000256" key="1">
    <source>
        <dbReference type="SAM" id="MobiDB-lite"/>
    </source>
</evidence>
<evidence type="ECO:0000313" key="4">
    <source>
        <dbReference type="Proteomes" id="UP000642553"/>
    </source>
</evidence>
<evidence type="ECO:0000313" key="3">
    <source>
        <dbReference type="EMBL" id="QHV62385.1"/>
    </source>
</evidence>
<proteinExistence type="predicted"/>
<accession>A0AAE6W1H4</accession>
<dbReference type="Gene3D" id="1.25.40.10">
    <property type="entry name" value="Tetratricopeptide repeat domain"/>
    <property type="match status" value="3"/>
</dbReference>